<accession>A0ABS8R9L0</accession>
<evidence type="ECO:0000256" key="1">
    <source>
        <dbReference type="ARBA" id="ARBA00022676"/>
    </source>
</evidence>
<dbReference type="InterPro" id="IPR001173">
    <property type="entry name" value="Glyco_trans_2-like"/>
</dbReference>
<name>A0ABS8R9L0_9LACO</name>
<dbReference type="Gene3D" id="3.90.550.10">
    <property type="entry name" value="Spore Coat Polysaccharide Biosynthesis Protein SpsA, Chain A"/>
    <property type="match status" value="1"/>
</dbReference>
<dbReference type="PANTHER" id="PTHR22916">
    <property type="entry name" value="GLYCOSYLTRANSFERASE"/>
    <property type="match status" value="1"/>
</dbReference>
<evidence type="ECO:0000256" key="2">
    <source>
        <dbReference type="ARBA" id="ARBA00022679"/>
    </source>
</evidence>
<dbReference type="CDD" id="cd00761">
    <property type="entry name" value="Glyco_tranf_GTA_type"/>
    <property type="match status" value="1"/>
</dbReference>
<dbReference type="RefSeq" id="WP_182588345.1">
    <property type="nucleotide sequence ID" value="NZ_JACIVH010000034.1"/>
</dbReference>
<sequence>MISIIMPVYNVQNYVSACIESVLKQTYTNFELIIVNDGSTDNSLKKVESFVYDSRVKIFSQENQGLSGARNTGLKYAKGDYIYFIDSDDVINHNLFEIIMNEFEVNKTVDLISFNYRERSIVQLPNLDKKLNIKEKIFLSSDEALRSLMLNEIPQMAWSYIVKTDIIKKNNISFSYGRLFEDNNSAAKIYSHCKKIERVSIAPSPYILRKRSSSITEVADKNLSSRDLEDEMYVFEDEYKTFIIVKNLENTLAQKWYFNKLNHLYIKYYLSLSSKRPDLLQKLKMKSNKIYRENSLSLNLREKEKWLRVNSKIFDFAIRLICDRRTNDKVKRKN</sequence>
<evidence type="ECO:0000313" key="4">
    <source>
        <dbReference type="EMBL" id="MCD7137683.1"/>
    </source>
</evidence>
<protein>
    <submittedName>
        <fullName evidence="4">Glycosyltransferase family 2 protein</fullName>
    </submittedName>
</protein>
<keyword evidence="1" id="KW-0328">Glycosyltransferase</keyword>
<keyword evidence="5" id="KW-1185">Reference proteome</keyword>
<feature type="domain" description="Glycosyltransferase 2-like" evidence="3">
    <location>
        <begin position="3"/>
        <end position="117"/>
    </location>
</feature>
<gene>
    <name evidence="4" type="ORF">LTY59_00340</name>
</gene>
<dbReference type="InterPro" id="IPR029044">
    <property type="entry name" value="Nucleotide-diphossugar_trans"/>
</dbReference>
<evidence type="ECO:0000259" key="3">
    <source>
        <dbReference type="Pfam" id="PF00535"/>
    </source>
</evidence>
<dbReference type="Proteomes" id="UP001200032">
    <property type="component" value="Unassembled WGS sequence"/>
</dbReference>
<proteinExistence type="predicted"/>
<evidence type="ECO:0000313" key="5">
    <source>
        <dbReference type="Proteomes" id="UP001200032"/>
    </source>
</evidence>
<dbReference type="PANTHER" id="PTHR22916:SF51">
    <property type="entry name" value="GLYCOSYLTRANSFERASE EPSH-RELATED"/>
    <property type="match status" value="1"/>
</dbReference>
<dbReference type="SUPFAM" id="SSF53448">
    <property type="entry name" value="Nucleotide-diphospho-sugar transferases"/>
    <property type="match status" value="1"/>
</dbReference>
<dbReference type="EMBL" id="JAJPDJ010000029">
    <property type="protein sequence ID" value="MCD7137683.1"/>
    <property type="molecule type" value="Genomic_DNA"/>
</dbReference>
<reference evidence="4 5" key="1">
    <citation type="submission" date="2021-12" db="EMBL/GenBank/DDBJ databases">
        <title>A phylogenomic analysis of Limosilactobacillus reuteri reveals ancient and stable evolutionary relationships with rodents and birds and zoonotic transmission to humans.</title>
        <authorList>
            <person name="Li F."/>
            <person name="Li X."/>
            <person name="Cheng C."/>
            <person name="Tollenaar S."/>
            <person name="Zhang J.S."/>
            <person name="Simpson D."/>
            <person name="Tasseva G."/>
            <person name="Perez-Munoz M.E."/>
            <person name="Frese S."/>
            <person name="Gaenzle M.G."/>
            <person name="Walter J."/>
            <person name="Zheng J."/>
        </authorList>
    </citation>
    <scope>NUCLEOTIDE SEQUENCE [LARGE SCALE GENOMIC DNA]</scope>
    <source>
        <strain evidence="4 5">WF-AF5-A</strain>
    </source>
</reference>
<dbReference type="Pfam" id="PF00535">
    <property type="entry name" value="Glycos_transf_2"/>
    <property type="match status" value="1"/>
</dbReference>
<comment type="caution">
    <text evidence="4">The sequence shown here is derived from an EMBL/GenBank/DDBJ whole genome shotgun (WGS) entry which is preliminary data.</text>
</comment>
<organism evidence="4 5">
    <name type="scientific">Limosilactobacillus balticus</name>
    <dbReference type="NCBI Taxonomy" id="2759747"/>
    <lineage>
        <taxon>Bacteria</taxon>
        <taxon>Bacillati</taxon>
        <taxon>Bacillota</taxon>
        <taxon>Bacilli</taxon>
        <taxon>Lactobacillales</taxon>
        <taxon>Lactobacillaceae</taxon>
        <taxon>Limosilactobacillus</taxon>
    </lineage>
</organism>
<keyword evidence="2" id="KW-0808">Transferase</keyword>